<gene>
    <name evidence="1" type="ORF">PA905_46340</name>
</gene>
<organism evidence="1 2">
    <name type="scientific">Planktothrix agardhii CCAP 1459/11A</name>
    <dbReference type="NCBI Taxonomy" id="282420"/>
    <lineage>
        <taxon>Bacteria</taxon>
        <taxon>Bacillati</taxon>
        <taxon>Cyanobacteriota</taxon>
        <taxon>Cyanophyceae</taxon>
        <taxon>Oscillatoriophycideae</taxon>
        <taxon>Oscillatoriales</taxon>
        <taxon>Microcoleaceae</taxon>
        <taxon>Planktothrix</taxon>
    </lineage>
</organism>
<dbReference type="Proteomes" id="UP000299794">
    <property type="component" value="Unassembled WGS sequence"/>
</dbReference>
<evidence type="ECO:0000313" key="2">
    <source>
        <dbReference type="Proteomes" id="UP000299794"/>
    </source>
</evidence>
<dbReference type="Gene3D" id="2.60.120.430">
    <property type="entry name" value="Galactose-binding lectin"/>
    <property type="match status" value="2"/>
</dbReference>
<accession>A0A4V0XV59</accession>
<name>A0A4V0XV59_PLAAG</name>
<protein>
    <submittedName>
        <fullName evidence="1">Uncharacterized protein</fullName>
    </submittedName>
</protein>
<comment type="caution">
    <text evidence="1">The sequence shown here is derived from an EMBL/GenBank/DDBJ whole genome shotgun (WGS) entry which is preliminary data.</text>
</comment>
<proteinExistence type="predicted"/>
<sequence length="297" mass="32085">MGSLYNYSDQQTSQKTMTLSSITLPSGEITVFANEENNLPSLTNTTNKTVKLKLEAEGQWSYGGKDAFANQVGGDGNTAQTGRNPYMRFPDITPSALVAVKNGQPVASGKEQTVELRPSESVTFINNDQPGVYDDNSGSLTLKWSIAAISSDGSDPTNNSISNDKNTEITLPSGEITVFANEEHNLPQLTNESDKTITLKLQAEGLWDYGDTEIFAKKVDAHGNSENSGREPYVRFPNIAPAALVAVKNDQAVASGKEQLVELKPGEIVSFINNDQPNVYGDNSGTQTVKWSIWSAN</sequence>
<reference evidence="2" key="1">
    <citation type="submission" date="2019-02" db="EMBL/GenBank/DDBJ databases">
        <title>Draft genome sequence of Planktothrix agardhii NIES-905.</title>
        <authorList>
            <person name="Yamaguchi H."/>
            <person name="Suzuki S."/>
            <person name="Kawachi M."/>
        </authorList>
    </citation>
    <scope>NUCLEOTIDE SEQUENCE [LARGE SCALE GENOMIC DNA]</scope>
    <source>
        <strain evidence="2">CCAP 1459/11A</strain>
    </source>
</reference>
<dbReference type="AlphaFoldDB" id="A0A4V0XV59"/>
<dbReference type="EMBL" id="BJCD01000082">
    <property type="protein sequence ID" value="GDZ96199.1"/>
    <property type="molecule type" value="Genomic_DNA"/>
</dbReference>
<evidence type="ECO:0000313" key="1">
    <source>
        <dbReference type="EMBL" id="GDZ96199.1"/>
    </source>
</evidence>